<organism evidence="3 4">
    <name type="scientific">Flavobacterium hungaricum</name>
    <dbReference type="NCBI Taxonomy" id="2082725"/>
    <lineage>
        <taxon>Bacteria</taxon>
        <taxon>Pseudomonadati</taxon>
        <taxon>Bacteroidota</taxon>
        <taxon>Flavobacteriia</taxon>
        <taxon>Flavobacteriales</taxon>
        <taxon>Flavobacteriaceae</taxon>
        <taxon>Flavobacterium</taxon>
    </lineage>
</organism>
<proteinExistence type="predicted"/>
<feature type="domain" description="Type IX secretion system protein PorV" evidence="2">
    <location>
        <begin position="18"/>
        <end position="261"/>
    </location>
</feature>
<evidence type="ECO:0000259" key="2">
    <source>
        <dbReference type="Pfam" id="PF19572"/>
    </source>
</evidence>
<dbReference type="EMBL" id="PRDM01000002">
    <property type="protein sequence ID" value="MBE8725425.1"/>
    <property type="molecule type" value="Genomic_DNA"/>
</dbReference>
<sequence>MKKISLLLLCFFVFYNSQAQESKPITTGVPFLLVAADARAAGLGDQGVATSTDAYSQQWNPAKYAFAEEAQGLSISYTPYLTDLANDISLGQLTYYNKINDRSAFAGSFRYFGFGGIELRQTGDPTEPVREVTPNEFALDGSYSLKLSEEFSMAVAARFINSNLKVASENVDAKAASSFAVDIAAFYQSEEIAYSDFNGRWRAGINLQNMGPKISYDNDDLSSNFLPANLRIGAGFDFILDDYNKVAISAELTKLMVPTPPGAGTPFDSNGDGDYDDVGDISQSEANNIAYNDYKKIGWVSGIFKSFGDAPGGFSEEMKEITYSVAGEYTYQDAFAMRLGYYHESPEKGAKQFFSLGAGFKYSIMKIDVSYLFSASKVKNPLENTLRFSLTFNFGDKYETY</sequence>
<evidence type="ECO:0000313" key="4">
    <source>
        <dbReference type="Proteomes" id="UP000640614"/>
    </source>
</evidence>
<dbReference type="Gene3D" id="2.40.160.60">
    <property type="entry name" value="Outer membrane protein transport protein (OMPP1/FadL/TodX)"/>
    <property type="match status" value="1"/>
</dbReference>
<dbReference type="InterPro" id="IPR045741">
    <property type="entry name" value="PorV"/>
</dbReference>
<dbReference type="NCBIfam" id="NF033709">
    <property type="entry name" value="PorV_fam"/>
    <property type="match status" value="1"/>
</dbReference>
<gene>
    <name evidence="3" type="ORF">C4F50_10745</name>
</gene>
<dbReference type="InterPro" id="IPR047799">
    <property type="entry name" value="T9SS_OM_PorV"/>
</dbReference>
<evidence type="ECO:0000313" key="3">
    <source>
        <dbReference type="EMBL" id="MBE8725425.1"/>
    </source>
</evidence>
<evidence type="ECO:0000256" key="1">
    <source>
        <dbReference type="SAM" id="SignalP"/>
    </source>
</evidence>
<dbReference type="NCBIfam" id="NF033710">
    <property type="entry name" value="T9SS_OM_PorV"/>
    <property type="match status" value="1"/>
</dbReference>
<protein>
    <recommendedName>
        <fullName evidence="2">Type IX secretion system protein PorV domain-containing protein</fullName>
    </recommendedName>
</protein>
<feature type="signal peptide" evidence="1">
    <location>
        <begin position="1"/>
        <end position="19"/>
    </location>
</feature>
<dbReference type="RefSeq" id="WP_194138637.1">
    <property type="nucleotide sequence ID" value="NZ_PRDM01000002.1"/>
</dbReference>
<dbReference type="Pfam" id="PF19572">
    <property type="entry name" value="PorV"/>
    <property type="match status" value="1"/>
</dbReference>
<keyword evidence="4" id="KW-1185">Reference proteome</keyword>
<keyword evidence="1" id="KW-0732">Signal</keyword>
<reference evidence="3 4" key="1">
    <citation type="submission" date="2018-07" db="EMBL/GenBank/DDBJ databases">
        <title>Genome assembly of strain KB82.</title>
        <authorList>
            <person name="Kukolya J."/>
            <person name="Horvath B."/>
            <person name="Nagy I."/>
            <person name="Toth A."/>
        </authorList>
    </citation>
    <scope>NUCLEOTIDE SEQUENCE [LARGE SCALE GENOMIC DNA]</scope>
    <source>
        <strain evidence="3 4">Kb82</strain>
    </source>
</reference>
<comment type="caution">
    <text evidence="3">The sequence shown here is derived from an EMBL/GenBank/DDBJ whole genome shotgun (WGS) entry which is preliminary data.</text>
</comment>
<dbReference type="Proteomes" id="UP000640614">
    <property type="component" value="Unassembled WGS sequence"/>
</dbReference>
<feature type="chain" id="PRO_5045087552" description="Type IX secretion system protein PorV domain-containing protein" evidence="1">
    <location>
        <begin position="20"/>
        <end position="401"/>
    </location>
</feature>
<accession>A0ABR9TJH2</accession>
<name>A0ABR9TJH2_9FLAO</name>